<reference evidence="2 3" key="1">
    <citation type="submission" date="2017-03" db="EMBL/GenBank/DDBJ databases">
        <title>Genomes of endolithic fungi from Antarctica.</title>
        <authorList>
            <person name="Coleine C."/>
            <person name="Masonjones S."/>
            <person name="Stajich J.E."/>
        </authorList>
    </citation>
    <scope>NUCLEOTIDE SEQUENCE [LARGE SCALE GENOMIC DNA]</scope>
    <source>
        <strain evidence="2 3">CCFEE 6314</strain>
    </source>
</reference>
<comment type="caution">
    <text evidence="2">The sequence shown here is derived from an EMBL/GenBank/DDBJ whole genome shotgun (WGS) entry which is preliminary data.</text>
</comment>
<evidence type="ECO:0000313" key="3">
    <source>
        <dbReference type="Proteomes" id="UP000288859"/>
    </source>
</evidence>
<feature type="compositionally biased region" description="Polar residues" evidence="1">
    <location>
        <begin position="18"/>
        <end position="49"/>
    </location>
</feature>
<protein>
    <submittedName>
        <fullName evidence="2">Uncharacterized protein</fullName>
    </submittedName>
</protein>
<dbReference type="OrthoDB" id="7422716at2759"/>
<gene>
    <name evidence="2" type="ORF">B0A52_07788</name>
</gene>
<sequence length="279" mass="29963">MDLVSQRSGLMGPLQDLPQGQKTASSCQDNNIPDGFVSSNSEASATTPTYGVGSRDWATATQSVFTDNKRTHILQLGFDVQQADINPRKPQYYPPRPPSSPSYSRHLPQSHPSARLLPPPLIHEKNCFLKSDFGLGKEKTYSPQPIEVQWRRVGVSIIGVFETGVFDTGVFDTGVFDTGVFDTGVFDTGVFDTGVFDTGVFDTGVFDTGVFDTGEGGQNYLGTGYGPGGQRAKATREVAMVLRERTTNLAQILEGPAGPSQSLLAVTRVSGVGGPAWRP</sequence>
<accession>A0A438MXM5</accession>
<evidence type="ECO:0000256" key="1">
    <source>
        <dbReference type="SAM" id="MobiDB-lite"/>
    </source>
</evidence>
<feature type="region of interest" description="Disordered" evidence="1">
    <location>
        <begin position="1"/>
        <end position="53"/>
    </location>
</feature>
<organism evidence="2 3">
    <name type="scientific">Exophiala mesophila</name>
    <name type="common">Black yeast-like fungus</name>
    <dbReference type="NCBI Taxonomy" id="212818"/>
    <lineage>
        <taxon>Eukaryota</taxon>
        <taxon>Fungi</taxon>
        <taxon>Dikarya</taxon>
        <taxon>Ascomycota</taxon>
        <taxon>Pezizomycotina</taxon>
        <taxon>Eurotiomycetes</taxon>
        <taxon>Chaetothyriomycetidae</taxon>
        <taxon>Chaetothyriales</taxon>
        <taxon>Herpotrichiellaceae</taxon>
        <taxon>Exophiala</taxon>
    </lineage>
</organism>
<dbReference type="AlphaFoldDB" id="A0A438MXM5"/>
<proteinExistence type="predicted"/>
<dbReference type="Proteomes" id="UP000288859">
    <property type="component" value="Unassembled WGS sequence"/>
</dbReference>
<dbReference type="EMBL" id="NAJM01000045">
    <property type="protein sequence ID" value="RVX67665.1"/>
    <property type="molecule type" value="Genomic_DNA"/>
</dbReference>
<name>A0A438MXM5_EXOME</name>
<evidence type="ECO:0000313" key="2">
    <source>
        <dbReference type="EMBL" id="RVX67665.1"/>
    </source>
</evidence>
<feature type="region of interest" description="Disordered" evidence="1">
    <location>
        <begin position="85"/>
        <end position="116"/>
    </location>
</feature>